<protein>
    <submittedName>
        <fullName evidence="10">Rhomboid family intramembrane serine protease</fullName>
    </submittedName>
</protein>
<dbReference type="Pfam" id="PF01694">
    <property type="entry name" value="Rhomboid"/>
    <property type="match status" value="1"/>
</dbReference>
<evidence type="ECO:0000313" key="10">
    <source>
        <dbReference type="EMBL" id="KAB7731824.1"/>
    </source>
</evidence>
<dbReference type="Gene3D" id="1.20.1540.10">
    <property type="entry name" value="Rhomboid-like"/>
    <property type="match status" value="1"/>
</dbReference>
<evidence type="ECO:0000313" key="11">
    <source>
        <dbReference type="Proteomes" id="UP000488299"/>
    </source>
</evidence>
<sequence length="309" mass="34323">MSGLLDDFRSEFSKPNNTLAQLILVNVVVFLTLLILYLVFTVSESPAYYSKVVEQLTIPANAADFIRRPWTLITYFFTHEKPFHILFNMLGLYWFGRLVDEYLGARRLLGLYVLGGIAGGLLYLAMFNLVPYFVQRSGGVYMLGSSGAFFSVAVGAATLLPNYSFHLLFFGPVRIKYIVFFLIVLSLANSLGPNSGGELAHLGGAVMGFFFIKLLQNGTDLGRPIYWLMDGWQTLTRPKPAIKVSYRQRSNANANANTYAAAGASPGNASVSMPDQDEIDAILDKISRSGYESLSREEKQKLFRASQRS</sequence>
<keyword evidence="3 7" id="KW-0812">Transmembrane</keyword>
<dbReference type="GO" id="GO:0006508">
    <property type="term" value="P:proteolysis"/>
    <property type="evidence" value="ECO:0007669"/>
    <property type="project" value="UniProtKB-KW"/>
</dbReference>
<comment type="subcellular location">
    <subcellularLocation>
        <location evidence="1">Membrane</location>
        <topology evidence="1">Multi-pass membrane protein</topology>
    </subcellularLocation>
</comment>
<evidence type="ECO:0000256" key="2">
    <source>
        <dbReference type="ARBA" id="ARBA00009045"/>
    </source>
</evidence>
<evidence type="ECO:0000259" key="9">
    <source>
        <dbReference type="Pfam" id="PF20216"/>
    </source>
</evidence>
<evidence type="ECO:0000256" key="4">
    <source>
        <dbReference type="ARBA" id="ARBA00022801"/>
    </source>
</evidence>
<dbReference type="Proteomes" id="UP000488299">
    <property type="component" value="Unassembled WGS sequence"/>
</dbReference>
<dbReference type="InterPro" id="IPR035952">
    <property type="entry name" value="Rhomboid-like_sf"/>
</dbReference>
<accession>A0A7J5U1Z9</accession>
<comment type="similarity">
    <text evidence="2">Belongs to the peptidase S54 family.</text>
</comment>
<reference evidence="10 11" key="1">
    <citation type="submission" date="2019-10" db="EMBL/GenBank/DDBJ databases">
        <title>Rudanella paleaurantiibacter sp. nov., isolated from sludge.</title>
        <authorList>
            <person name="Xu S.Q."/>
        </authorList>
    </citation>
    <scope>NUCLEOTIDE SEQUENCE [LARGE SCALE GENOMIC DNA]</scope>
    <source>
        <strain evidence="10 11">HX-22-17</strain>
    </source>
</reference>
<dbReference type="GO" id="GO:0016020">
    <property type="term" value="C:membrane"/>
    <property type="evidence" value="ECO:0007669"/>
    <property type="project" value="UniProtKB-SubCell"/>
</dbReference>
<evidence type="ECO:0000256" key="3">
    <source>
        <dbReference type="ARBA" id="ARBA00022692"/>
    </source>
</evidence>
<dbReference type="Pfam" id="PF20216">
    <property type="entry name" value="DUF6576"/>
    <property type="match status" value="1"/>
</dbReference>
<keyword evidence="10" id="KW-0645">Protease</keyword>
<evidence type="ECO:0000256" key="7">
    <source>
        <dbReference type="SAM" id="Phobius"/>
    </source>
</evidence>
<proteinExistence type="inferred from homology"/>
<dbReference type="SUPFAM" id="SSF144091">
    <property type="entry name" value="Rhomboid-like"/>
    <property type="match status" value="1"/>
</dbReference>
<feature type="domain" description="DUF6576" evidence="9">
    <location>
        <begin position="275"/>
        <end position="307"/>
    </location>
</feature>
<dbReference type="RefSeq" id="WP_152123416.1">
    <property type="nucleotide sequence ID" value="NZ_WELI01000002.1"/>
</dbReference>
<dbReference type="GO" id="GO:0004252">
    <property type="term" value="F:serine-type endopeptidase activity"/>
    <property type="evidence" value="ECO:0007669"/>
    <property type="project" value="InterPro"/>
</dbReference>
<feature type="transmembrane region" description="Helical" evidence="7">
    <location>
        <begin position="140"/>
        <end position="160"/>
    </location>
</feature>
<keyword evidence="4" id="KW-0378">Hydrolase</keyword>
<evidence type="ECO:0000256" key="1">
    <source>
        <dbReference type="ARBA" id="ARBA00004141"/>
    </source>
</evidence>
<keyword evidence="5 7" id="KW-1133">Transmembrane helix</keyword>
<dbReference type="PANTHER" id="PTHR43731:SF14">
    <property type="entry name" value="PRESENILIN-ASSOCIATED RHOMBOID-LIKE PROTEIN, MITOCHONDRIAL"/>
    <property type="match status" value="1"/>
</dbReference>
<name>A0A7J5U1Z9_9BACT</name>
<dbReference type="PANTHER" id="PTHR43731">
    <property type="entry name" value="RHOMBOID PROTEASE"/>
    <property type="match status" value="1"/>
</dbReference>
<feature type="domain" description="Peptidase S54 rhomboid" evidence="8">
    <location>
        <begin position="69"/>
        <end position="214"/>
    </location>
</feature>
<feature type="transmembrane region" description="Helical" evidence="7">
    <location>
        <begin position="111"/>
        <end position="134"/>
    </location>
</feature>
<dbReference type="EMBL" id="WELI01000002">
    <property type="protein sequence ID" value="KAB7731824.1"/>
    <property type="molecule type" value="Genomic_DNA"/>
</dbReference>
<evidence type="ECO:0000259" key="8">
    <source>
        <dbReference type="Pfam" id="PF01694"/>
    </source>
</evidence>
<dbReference type="InterPro" id="IPR046483">
    <property type="entry name" value="DUF6576"/>
</dbReference>
<dbReference type="InterPro" id="IPR050925">
    <property type="entry name" value="Rhomboid_protease_S54"/>
</dbReference>
<keyword evidence="11" id="KW-1185">Reference proteome</keyword>
<comment type="caution">
    <text evidence="10">The sequence shown here is derived from an EMBL/GenBank/DDBJ whole genome shotgun (WGS) entry which is preliminary data.</text>
</comment>
<organism evidence="10 11">
    <name type="scientific">Rudanella paleaurantiibacter</name>
    <dbReference type="NCBI Taxonomy" id="2614655"/>
    <lineage>
        <taxon>Bacteria</taxon>
        <taxon>Pseudomonadati</taxon>
        <taxon>Bacteroidota</taxon>
        <taxon>Cytophagia</taxon>
        <taxon>Cytophagales</taxon>
        <taxon>Cytophagaceae</taxon>
        <taxon>Rudanella</taxon>
    </lineage>
</organism>
<keyword evidence="6 7" id="KW-0472">Membrane</keyword>
<evidence type="ECO:0000256" key="6">
    <source>
        <dbReference type="ARBA" id="ARBA00023136"/>
    </source>
</evidence>
<dbReference type="InterPro" id="IPR022764">
    <property type="entry name" value="Peptidase_S54_rhomboid_dom"/>
</dbReference>
<feature type="transmembrane region" description="Helical" evidence="7">
    <location>
        <begin position="19"/>
        <end position="40"/>
    </location>
</feature>
<gene>
    <name evidence="10" type="ORF">F5984_06265</name>
</gene>
<dbReference type="AlphaFoldDB" id="A0A7J5U1Z9"/>
<evidence type="ECO:0000256" key="5">
    <source>
        <dbReference type="ARBA" id="ARBA00022989"/>
    </source>
</evidence>